<dbReference type="Proteomes" id="UP000515124">
    <property type="component" value="Unplaced"/>
</dbReference>
<protein>
    <submittedName>
        <fullName evidence="2">Uncharacterized protein LOC110748295</fullName>
    </submittedName>
</protein>
<dbReference type="PANTHER" id="PTHR32175:SF0">
    <property type="entry name" value="SULFOTRANSFERASE"/>
    <property type="match status" value="1"/>
</dbReference>
<dbReference type="InterPro" id="IPR052796">
    <property type="entry name" value="Nod_factor_sulfotransferase"/>
</dbReference>
<evidence type="ECO:0000313" key="2">
    <source>
        <dbReference type="RefSeq" id="XP_021803982.1"/>
    </source>
</evidence>
<organism evidence="1 2">
    <name type="scientific">Prunus avium</name>
    <name type="common">Cherry</name>
    <name type="synonym">Cerasus avium</name>
    <dbReference type="NCBI Taxonomy" id="42229"/>
    <lineage>
        <taxon>Eukaryota</taxon>
        <taxon>Viridiplantae</taxon>
        <taxon>Streptophyta</taxon>
        <taxon>Embryophyta</taxon>
        <taxon>Tracheophyta</taxon>
        <taxon>Spermatophyta</taxon>
        <taxon>Magnoliopsida</taxon>
        <taxon>eudicotyledons</taxon>
        <taxon>Gunneridae</taxon>
        <taxon>Pentapetalae</taxon>
        <taxon>rosids</taxon>
        <taxon>fabids</taxon>
        <taxon>Rosales</taxon>
        <taxon>Rosaceae</taxon>
        <taxon>Amygdaloideae</taxon>
        <taxon>Amygdaleae</taxon>
        <taxon>Prunus</taxon>
    </lineage>
</organism>
<dbReference type="AlphaFoldDB" id="A0A6P5RN14"/>
<dbReference type="KEGG" id="pavi:110748295"/>
<sequence length="168" mass="19818">MQHHEEIVDYFKTRGVAAIFLFRRNLLRRMISVLANSYDRDAKPLNGTHKSHVHSPHEAEILAKYKPTINATLLIPNLKQVEDTTMKALEYFKSTRHIILYYEDIVKNRTKLLDVQDFLKVPQRDLKSRQVKIHKGTLSNQIENWGDVEKTLTGTQYENFLHADYQRR</sequence>
<dbReference type="SUPFAM" id="SSF52540">
    <property type="entry name" value="P-loop containing nucleoside triphosphate hydrolases"/>
    <property type="match status" value="1"/>
</dbReference>
<dbReference type="InterPro" id="IPR027417">
    <property type="entry name" value="P-loop_NTPase"/>
</dbReference>
<dbReference type="Gene3D" id="3.40.50.300">
    <property type="entry name" value="P-loop containing nucleotide triphosphate hydrolases"/>
    <property type="match status" value="1"/>
</dbReference>
<accession>A0A6P5RN14</accession>
<dbReference type="GeneID" id="110748295"/>
<reference evidence="2" key="1">
    <citation type="submission" date="2025-08" db="UniProtKB">
        <authorList>
            <consortium name="RefSeq"/>
        </authorList>
    </citation>
    <scope>IDENTIFICATION</scope>
</reference>
<keyword evidence="1" id="KW-1185">Reference proteome</keyword>
<gene>
    <name evidence="2" type="primary">LOC110748295</name>
</gene>
<proteinExistence type="predicted"/>
<dbReference type="RefSeq" id="XP_021803982.1">
    <property type="nucleotide sequence ID" value="XM_021948290.1"/>
</dbReference>
<dbReference type="PANTHER" id="PTHR32175">
    <property type="entry name" value="PROTEIN, PUTATIVE, EXPRESSED-RELATED"/>
    <property type="match status" value="1"/>
</dbReference>
<evidence type="ECO:0000313" key="1">
    <source>
        <dbReference type="Proteomes" id="UP000515124"/>
    </source>
</evidence>
<name>A0A6P5RN14_PRUAV</name>